<organism evidence="1">
    <name type="scientific">marine sediment metagenome</name>
    <dbReference type="NCBI Taxonomy" id="412755"/>
    <lineage>
        <taxon>unclassified sequences</taxon>
        <taxon>metagenomes</taxon>
        <taxon>ecological metagenomes</taxon>
    </lineage>
</organism>
<reference evidence="1" key="1">
    <citation type="submission" date="2013-11" db="EMBL/GenBank/DDBJ databases">
        <title>Microbial diversity, functional groups and degradation webs in Northern and Southern Mediterranean and Red Sea marine crude oil polluted sites.</title>
        <authorList>
            <person name="Daffonchio D."/>
            <person name="Mapelli F."/>
            <person name="Ferrer M."/>
            <person name="Richter M."/>
            <person name="Cherif A."/>
            <person name="Malkawi H.I."/>
            <person name="Yakimov M.M."/>
            <person name="Abdel-Fattah Y.R."/>
            <person name="Blaghen M."/>
            <person name="Golyshin P.N."/>
            <person name="Kalogerakis N."/>
            <person name="Boon N."/>
            <person name="Magagnini M."/>
            <person name="Fava F."/>
        </authorList>
    </citation>
    <scope>NUCLEOTIDE SEQUENCE</scope>
</reference>
<gene>
    <name evidence="1" type="ORF">MGSAQ_003110</name>
</gene>
<dbReference type="AlphaFoldDB" id="A0A1B6NPX7"/>
<name>A0A1B6NPX7_9ZZZZ</name>
<protein>
    <submittedName>
        <fullName evidence="1">Uncharacterized protein</fullName>
    </submittedName>
</protein>
<sequence>MFGYGCLYQCLSPYFYLHKIFAYLFFLRNNLTTWPNAIHLIDKFDDACIVFIQNLIARFTKDFSIACVISL</sequence>
<evidence type="ECO:0000313" key="1">
    <source>
        <dbReference type="EMBL" id="KTF05393.1"/>
    </source>
</evidence>
<accession>A0A1B6NPX7</accession>
<proteinExistence type="predicted"/>
<dbReference type="EMBL" id="AYSL01001814">
    <property type="protein sequence ID" value="KTF05393.1"/>
    <property type="molecule type" value="Genomic_DNA"/>
</dbReference>
<comment type="caution">
    <text evidence="1">The sequence shown here is derived from an EMBL/GenBank/DDBJ whole genome shotgun (WGS) entry which is preliminary data.</text>
</comment>